<evidence type="ECO:0000313" key="4">
    <source>
        <dbReference type="EMBL" id="ACC43831.1"/>
    </source>
</evidence>
<dbReference type="InterPro" id="IPR043796">
    <property type="entry name" value="ESX-1_EspA/EspE-like"/>
</dbReference>
<dbReference type="STRING" id="216594.MMAR_5424"/>
<feature type="transmembrane region" description="Helical" evidence="2">
    <location>
        <begin position="152"/>
        <end position="177"/>
    </location>
</feature>
<proteinExistence type="predicted"/>
<feature type="compositionally biased region" description="Low complexity" evidence="1">
    <location>
        <begin position="311"/>
        <end position="321"/>
    </location>
</feature>
<gene>
    <name evidence="4" type="ordered locus">MMAR_5424</name>
</gene>
<reference evidence="4 5" key="1">
    <citation type="journal article" date="2008" name="Genome Res.">
        <title>Insights from the complete genome sequence of Mycobacterium marinum on the evolution of Mycobacterium tuberculosis.</title>
        <authorList>
            <person name="Stinear T.P."/>
            <person name="Seemann T."/>
            <person name="Harrison P.F."/>
            <person name="Jenkin G.A."/>
            <person name="Davies J.K."/>
            <person name="Johnson P.D."/>
            <person name="Abdellah Z."/>
            <person name="Arrowsmith C."/>
            <person name="Chillingworth T."/>
            <person name="Churcher C."/>
            <person name="Clarke K."/>
            <person name="Cronin A."/>
            <person name="Davis P."/>
            <person name="Goodhead I."/>
            <person name="Holroyd N."/>
            <person name="Jagels K."/>
            <person name="Lord A."/>
            <person name="Moule S."/>
            <person name="Mungall K."/>
            <person name="Norbertczak H."/>
            <person name="Quail M.A."/>
            <person name="Rabbinowitsch E."/>
            <person name="Walker D."/>
            <person name="White B."/>
            <person name="Whitehead S."/>
            <person name="Small P.L."/>
            <person name="Brosch R."/>
            <person name="Ramakrishnan L."/>
            <person name="Fischbach M.A."/>
            <person name="Parkhill J."/>
            <person name="Cole S.T."/>
        </authorList>
    </citation>
    <scope>NUCLEOTIDE SEQUENCE [LARGE SCALE GENOMIC DNA]</scope>
    <source>
        <strain evidence="5">ATCC BAA-535 / M</strain>
    </source>
</reference>
<keyword evidence="2 4" id="KW-0812">Transmembrane</keyword>
<evidence type="ECO:0000256" key="1">
    <source>
        <dbReference type="SAM" id="MobiDB-lite"/>
    </source>
</evidence>
<evidence type="ECO:0000313" key="5">
    <source>
        <dbReference type="Proteomes" id="UP000001190"/>
    </source>
</evidence>
<protein>
    <submittedName>
        <fullName evidence="4">Conserved hypothetical transmembrane protein</fullName>
    </submittedName>
</protein>
<feature type="region of interest" description="Disordered" evidence="1">
    <location>
        <begin position="300"/>
        <end position="346"/>
    </location>
</feature>
<evidence type="ECO:0000256" key="2">
    <source>
        <dbReference type="SAM" id="Phobius"/>
    </source>
</evidence>
<keyword evidence="2" id="KW-0472">Membrane</keyword>
<name>B2HMR2_MYCMM</name>
<dbReference type="RefSeq" id="WP_012396924.1">
    <property type="nucleotide sequence ID" value="NC_010612.1"/>
</dbReference>
<keyword evidence="5" id="KW-1185">Reference proteome</keyword>
<sequence length="346" mass="36301">MAFNPEPEVEPGALPQANPQRVKRGSILCLVNEFSLTGIWLALGLGSPDRGAALVHSGSIFDEVSGRIAALVPEDRWQGLAAQAYTSQNRAQSQRTQLVADLDRLAADLVAAQADAIAAIREILLDEIRIIACTYVICLNCELFMGPQGQLWSFRIATIVCDLAMIVVACCITYLVVTSYQNARSLQAATQSLTGMLAALPMLSDPPAGRPDVAFPPLSSPLEFDAPELTPQTPQMPDAASIFADLPGAPEFVLSALPTPGFPDFGAPHLPIPRLSGTPSMPATTAPPAGLVATLSRLTNTRRLSQPDQLAEATSGAAAGAPTDERAPVYATGPGQRRETPSTGGG</sequence>
<dbReference type="Proteomes" id="UP000001190">
    <property type="component" value="Chromosome"/>
</dbReference>
<dbReference type="KEGG" id="mmi:MMAR_5424"/>
<dbReference type="Pfam" id="PF18879">
    <property type="entry name" value="EspA_EspE"/>
    <property type="match status" value="1"/>
</dbReference>
<evidence type="ECO:0000259" key="3">
    <source>
        <dbReference type="Pfam" id="PF18879"/>
    </source>
</evidence>
<dbReference type="HOGENOM" id="CLU_037846_1_0_11"/>
<accession>B2HMR2</accession>
<dbReference type="EMBL" id="CP000854">
    <property type="protein sequence ID" value="ACC43831.1"/>
    <property type="molecule type" value="Genomic_DNA"/>
</dbReference>
<organism evidence="4 5">
    <name type="scientific">Mycobacterium marinum (strain ATCC BAA-535 / M)</name>
    <dbReference type="NCBI Taxonomy" id="216594"/>
    <lineage>
        <taxon>Bacteria</taxon>
        <taxon>Bacillati</taxon>
        <taxon>Actinomycetota</taxon>
        <taxon>Actinomycetes</taxon>
        <taxon>Mycobacteriales</taxon>
        <taxon>Mycobacteriaceae</taxon>
        <taxon>Mycobacterium</taxon>
        <taxon>Mycobacterium ulcerans group</taxon>
    </lineage>
</organism>
<feature type="domain" description="ESX-1 secretion-associated protein EspA/EspE-like" evidence="3">
    <location>
        <begin position="43"/>
        <end position="124"/>
    </location>
</feature>
<dbReference type="AlphaFoldDB" id="B2HMR2"/>
<keyword evidence="2" id="KW-1133">Transmembrane helix</keyword>